<sequence>MGFIYSSLNRGAGESVALFDNRIARMLPFVTGKAYFDLRNYDAQTGEFGVYIEWDGELEAVLGYSLPAGGYFVKATTPQAYRFHRLDSGLPVYMKLIAQNGRLYPYRTYVMMDGRPFSVEFGGGVLIPFEDRYEELGCEAAKQTVDTGSQKLLMGSQSGMTGSQRFQWNGSRMRQLFGSQGGFRYLAGSQYRMIGSQRFRWNGSQMRLLFGSQGGFRYLAGSQYRVFGSQRMLLGSQRILSGSQYRIFGSQRIKNMPMVLESDTQQPQDSMDSIRTSQELMVEFPQEWQLINRSRRPTSRIGGNAKFGYGLDLI</sequence>
<proteinExistence type="predicted"/>
<evidence type="ECO:0000313" key="2">
    <source>
        <dbReference type="Proteomes" id="UP001494672"/>
    </source>
</evidence>
<dbReference type="Proteomes" id="UP001494672">
    <property type="component" value="Unassembled WGS sequence"/>
</dbReference>
<reference evidence="1 2" key="1">
    <citation type="submission" date="2024-04" db="EMBL/GenBank/DDBJ databases">
        <title>Human intestinal bacterial collection.</title>
        <authorList>
            <person name="Pauvert C."/>
            <person name="Hitch T.C.A."/>
            <person name="Clavel T."/>
        </authorList>
    </citation>
    <scope>NUCLEOTIDE SEQUENCE [LARGE SCALE GENOMIC DNA]</scope>
    <source>
        <strain evidence="1 2">CLA-AA-H181</strain>
    </source>
</reference>
<gene>
    <name evidence="1" type="ORF">AAAU18_04115</name>
</gene>
<evidence type="ECO:0000313" key="1">
    <source>
        <dbReference type="EMBL" id="MEQ2592095.1"/>
    </source>
</evidence>
<protein>
    <submittedName>
        <fullName evidence="1">Uncharacterized protein</fullName>
    </submittedName>
</protein>
<accession>A0ABV1I7B2</accession>
<comment type="caution">
    <text evidence="1">The sequence shown here is derived from an EMBL/GenBank/DDBJ whole genome shotgun (WGS) entry which is preliminary data.</text>
</comment>
<dbReference type="EMBL" id="JBBNGJ010000002">
    <property type="protein sequence ID" value="MEQ2592095.1"/>
    <property type="molecule type" value="Genomic_DNA"/>
</dbReference>
<dbReference type="RefSeq" id="WP_349092863.1">
    <property type="nucleotide sequence ID" value="NZ_JBBNGJ010000002.1"/>
</dbReference>
<name>A0ABV1I7B2_9FIRM</name>
<organism evidence="1 2">
    <name type="scientific">Coprococcus aceti</name>
    <dbReference type="NCBI Taxonomy" id="2981786"/>
    <lineage>
        <taxon>Bacteria</taxon>
        <taxon>Bacillati</taxon>
        <taxon>Bacillota</taxon>
        <taxon>Clostridia</taxon>
        <taxon>Lachnospirales</taxon>
        <taxon>Lachnospiraceae</taxon>
        <taxon>Coprococcus</taxon>
    </lineage>
</organism>
<keyword evidence="2" id="KW-1185">Reference proteome</keyword>